<evidence type="ECO:0000256" key="7">
    <source>
        <dbReference type="SAM" id="Phobius"/>
    </source>
</evidence>
<dbReference type="EMBL" id="JATAAI010000002">
    <property type="protein sequence ID" value="KAK1747774.1"/>
    <property type="molecule type" value="Genomic_DNA"/>
</dbReference>
<proteinExistence type="inferred from homology"/>
<feature type="transmembrane region" description="Helical" evidence="7">
    <location>
        <begin position="353"/>
        <end position="371"/>
    </location>
</feature>
<name>A0AAD8YJJ3_9STRA</name>
<dbReference type="GO" id="GO:0140410">
    <property type="term" value="F:monoatomic cation:bicarbonate symporter activity"/>
    <property type="evidence" value="ECO:0007669"/>
    <property type="project" value="TreeGrafter"/>
</dbReference>
<feature type="region of interest" description="Disordered" evidence="6">
    <location>
        <begin position="1"/>
        <end position="23"/>
    </location>
</feature>
<feature type="compositionally biased region" description="Basic residues" evidence="6">
    <location>
        <begin position="1"/>
        <end position="11"/>
    </location>
</feature>
<keyword evidence="5 7" id="KW-0472">Membrane</keyword>
<feature type="compositionally biased region" description="Basic and acidic residues" evidence="6">
    <location>
        <begin position="187"/>
        <end position="220"/>
    </location>
</feature>
<evidence type="ECO:0000256" key="4">
    <source>
        <dbReference type="ARBA" id="ARBA00022989"/>
    </source>
</evidence>
<protein>
    <submittedName>
        <fullName evidence="8">ZIP family metal transporter</fullName>
    </submittedName>
</protein>
<feature type="transmembrane region" description="Helical" evidence="7">
    <location>
        <begin position="562"/>
        <end position="578"/>
    </location>
</feature>
<evidence type="ECO:0000313" key="8">
    <source>
        <dbReference type="EMBL" id="KAK1747774.1"/>
    </source>
</evidence>
<keyword evidence="9" id="KW-1185">Reference proteome</keyword>
<feature type="region of interest" description="Disordered" evidence="6">
    <location>
        <begin position="64"/>
        <end position="87"/>
    </location>
</feature>
<feature type="transmembrane region" description="Helical" evidence="7">
    <location>
        <begin position="288"/>
        <end position="307"/>
    </location>
</feature>
<comment type="caution">
    <text evidence="8">The sequence shown here is derived from an EMBL/GenBank/DDBJ whole genome shotgun (WGS) entry which is preliminary data.</text>
</comment>
<evidence type="ECO:0000256" key="3">
    <source>
        <dbReference type="ARBA" id="ARBA00022692"/>
    </source>
</evidence>
<feature type="compositionally biased region" description="Basic and acidic residues" evidence="6">
    <location>
        <begin position="142"/>
        <end position="180"/>
    </location>
</feature>
<evidence type="ECO:0000313" key="9">
    <source>
        <dbReference type="Proteomes" id="UP001224775"/>
    </source>
</evidence>
<comment type="subcellular location">
    <subcellularLocation>
        <location evidence="1">Membrane</location>
        <topology evidence="1">Multi-pass membrane protein</topology>
    </subcellularLocation>
</comment>
<feature type="compositionally biased region" description="Low complexity" evidence="6">
    <location>
        <begin position="64"/>
        <end position="82"/>
    </location>
</feature>
<evidence type="ECO:0000256" key="5">
    <source>
        <dbReference type="ARBA" id="ARBA00023136"/>
    </source>
</evidence>
<sequence length="622" mass="66808">MTTTHHHHHNHTGREGCTPGCRKRHVRTEGSDINTTSRGSSVLKAAGMAALIFSAVAHSASAATTVSGSSPSVSSYGVVPSDSKQKASGGFMMMPSVLSSLWGHQVDVDVETPSVANRLLQDDHDDHDHDEDHATESAAAVEEDHLHTEDEHLDEHTGDENHANESGHNHDEDEHLHADAEGEDGDHDDHDHEKDEHLHAEGEVDDHDGHMHGDEFDDRSTSTVANESKAGGDPWGAVIGATLLVNVATFSGVLILALPAMYRGVLKYRNIPVESSPAAHGSGRIFDIFIPGFAVGALMATAVFLVLPESLKYISGEGHESHAEDVHDDHSDHGHRYLQEDVHAGEGSTAAKFGCSVLGGFLLPFVLAIIFHHSEPTEDEVIQARTDNSAVLHEEEDCETCNDKPDLETGVVATVRVDDPQDSKSGSPIIQKIEDATPEEMCKCDVCEEEGSNNETELETIITQSSFVNKRLCASILLGDSFHNFADGFFIAAAFRSCSVGVAISIMLVTLFHEIAQELADYIVLTKYGGLSVWKALTFNFLSGLSVCLGGVIFLAANPSDVATGIILAMAGGVYINIAACETAPRMEAAMKVRGDRVLMLFSIILGTIPLGLVLLDHKHCD</sequence>
<organism evidence="8 9">
    <name type="scientific">Skeletonema marinoi</name>
    <dbReference type="NCBI Taxonomy" id="267567"/>
    <lineage>
        <taxon>Eukaryota</taxon>
        <taxon>Sar</taxon>
        <taxon>Stramenopiles</taxon>
        <taxon>Ochrophyta</taxon>
        <taxon>Bacillariophyta</taxon>
        <taxon>Coscinodiscophyceae</taxon>
        <taxon>Thalassiosirophycidae</taxon>
        <taxon>Thalassiosirales</taxon>
        <taxon>Skeletonemataceae</taxon>
        <taxon>Skeletonema</taxon>
        <taxon>Skeletonema marinoi-dohrnii complex</taxon>
    </lineage>
</organism>
<dbReference type="InterPro" id="IPR050799">
    <property type="entry name" value="ZIP_Transporter"/>
</dbReference>
<dbReference type="GO" id="GO:0005886">
    <property type="term" value="C:plasma membrane"/>
    <property type="evidence" value="ECO:0007669"/>
    <property type="project" value="TreeGrafter"/>
</dbReference>
<evidence type="ECO:0000256" key="1">
    <source>
        <dbReference type="ARBA" id="ARBA00004141"/>
    </source>
</evidence>
<evidence type="ECO:0000256" key="2">
    <source>
        <dbReference type="ARBA" id="ARBA00006939"/>
    </source>
</evidence>
<dbReference type="Pfam" id="PF02535">
    <property type="entry name" value="Zip"/>
    <property type="match status" value="1"/>
</dbReference>
<keyword evidence="4 7" id="KW-1133">Transmembrane helix</keyword>
<dbReference type="GO" id="GO:0071578">
    <property type="term" value="P:zinc ion import across plasma membrane"/>
    <property type="evidence" value="ECO:0007669"/>
    <property type="project" value="TreeGrafter"/>
</dbReference>
<dbReference type="Proteomes" id="UP001224775">
    <property type="component" value="Unassembled WGS sequence"/>
</dbReference>
<dbReference type="PANTHER" id="PTHR12191">
    <property type="entry name" value="SOLUTE CARRIER FAMILY 39"/>
    <property type="match status" value="1"/>
</dbReference>
<dbReference type="GO" id="GO:0030003">
    <property type="term" value="P:intracellular monoatomic cation homeostasis"/>
    <property type="evidence" value="ECO:0007669"/>
    <property type="project" value="TreeGrafter"/>
</dbReference>
<reference evidence="8" key="1">
    <citation type="submission" date="2023-06" db="EMBL/GenBank/DDBJ databases">
        <title>Survivors Of The Sea: Transcriptome response of Skeletonema marinoi to long-term dormancy.</title>
        <authorList>
            <person name="Pinder M.I.M."/>
            <person name="Kourtchenko O."/>
            <person name="Robertson E.K."/>
            <person name="Larsson T."/>
            <person name="Maumus F."/>
            <person name="Osuna-Cruz C.M."/>
            <person name="Vancaester E."/>
            <person name="Stenow R."/>
            <person name="Vandepoele K."/>
            <person name="Ploug H."/>
            <person name="Bruchert V."/>
            <person name="Godhe A."/>
            <person name="Topel M."/>
        </authorList>
    </citation>
    <scope>NUCLEOTIDE SEQUENCE</scope>
    <source>
        <strain evidence="8">R05AC</strain>
    </source>
</reference>
<feature type="transmembrane region" description="Helical" evidence="7">
    <location>
        <begin position="598"/>
        <end position="616"/>
    </location>
</feature>
<dbReference type="GO" id="GO:0005385">
    <property type="term" value="F:zinc ion transmembrane transporter activity"/>
    <property type="evidence" value="ECO:0007669"/>
    <property type="project" value="TreeGrafter"/>
</dbReference>
<feature type="transmembrane region" description="Helical" evidence="7">
    <location>
        <begin position="533"/>
        <end position="556"/>
    </location>
</feature>
<gene>
    <name evidence="8" type="ORF">QTG54_001737</name>
</gene>
<feature type="region of interest" description="Disordered" evidence="6">
    <location>
        <begin position="141"/>
        <end position="232"/>
    </location>
</feature>
<comment type="similarity">
    <text evidence="2">Belongs to the ZIP transporter (TC 2.A.5) family.</text>
</comment>
<accession>A0AAD8YJJ3</accession>
<feature type="transmembrane region" description="Helical" evidence="7">
    <location>
        <begin position="489"/>
        <end position="512"/>
    </location>
</feature>
<dbReference type="PANTHER" id="PTHR12191:SF37">
    <property type="entry name" value="ZINC TRANSPORTER FOI"/>
    <property type="match status" value="1"/>
</dbReference>
<evidence type="ECO:0000256" key="6">
    <source>
        <dbReference type="SAM" id="MobiDB-lite"/>
    </source>
</evidence>
<dbReference type="AlphaFoldDB" id="A0AAD8YJJ3"/>
<dbReference type="InterPro" id="IPR003689">
    <property type="entry name" value="ZIP"/>
</dbReference>
<feature type="transmembrane region" description="Helical" evidence="7">
    <location>
        <begin position="235"/>
        <end position="262"/>
    </location>
</feature>
<keyword evidence="3 7" id="KW-0812">Transmembrane</keyword>